<dbReference type="Gene3D" id="3.40.800.20">
    <property type="entry name" value="Histone deacetylase domain"/>
    <property type="match status" value="1"/>
</dbReference>
<dbReference type="InterPro" id="IPR037138">
    <property type="entry name" value="His_deacetylse_dom_sf"/>
</dbReference>
<protein>
    <recommendedName>
        <fullName evidence="3">Acetoin utilization protein AcuC</fullName>
    </recommendedName>
</protein>
<dbReference type="UniPathway" id="UPA00040"/>
<dbReference type="InterPro" id="IPR000286">
    <property type="entry name" value="HDACs"/>
</dbReference>
<accession>A0A7V5PN44</accession>
<dbReference type="InterPro" id="IPR003085">
    <property type="entry name" value="AcuC"/>
</dbReference>
<dbReference type="EMBL" id="DROD01000201">
    <property type="protein sequence ID" value="HHJ52129.1"/>
    <property type="molecule type" value="Genomic_DNA"/>
</dbReference>
<comment type="similarity">
    <text evidence="2">Belongs to the histone deacetylase family.</text>
</comment>
<dbReference type="GO" id="GO:0040029">
    <property type="term" value="P:epigenetic regulation of gene expression"/>
    <property type="evidence" value="ECO:0007669"/>
    <property type="project" value="TreeGrafter"/>
</dbReference>
<keyword evidence="4" id="KW-0006">Acetoin catabolism</keyword>
<name>A0A7V5PN44_CALAY</name>
<dbReference type="PRINTS" id="PR01272">
    <property type="entry name" value="ACUCPROTEIN"/>
</dbReference>
<evidence type="ECO:0000259" key="5">
    <source>
        <dbReference type="Pfam" id="PF00850"/>
    </source>
</evidence>
<evidence type="ECO:0000256" key="4">
    <source>
        <dbReference type="ARBA" id="ARBA00022627"/>
    </source>
</evidence>
<dbReference type="GO" id="GO:0004407">
    <property type="term" value="F:histone deacetylase activity"/>
    <property type="evidence" value="ECO:0007669"/>
    <property type="project" value="TreeGrafter"/>
</dbReference>
<gene>
    <name evidence="6" type="ORF">ENJ89_02945</name>
</gene>
<dbReference type="InterPro" id="IPR023696">
    <property type="entry name" value="Ureohydrolase_dom_sf"/>
</dbReference>
<evidence type="ECO:0000313" key="6">
    <source>
        <dbReference type="EMBL" id="HHJ52129.1"/>
    </source>
</evidence>
<organism evidence="6">
    <name type="scientific">Caldithrix abyssi</name>
    <dbReference type="NCBI Taxonomy" id="187145"/>
    <lineage>
        <taxon>Bacteria</taxon>
        <taxon>Pseudomonadati</taxon>
        <taxon>Calditrichota</taxon>
        <taxon>Calditrichia</taxon>
        <taxon>Calditrichales</taxon>
        <taxon>Calditrichaceae</taxon>
        <taxon>Caldithrix</taxon>
    </lineage>
</organism>
<dbReference type="AlphaFoldDB" id="A0A7V5PN44"/>
<dbReference type="GO" id="GO:0045150">
    <property type="term" value="P:acetoin catabolic process"/>
    <property type="evidence" value="ECO:0007669"/>
    <property type="project" value="UniProtKB-UniPathway"/>
</dbReference>
<dbReference type="SUPFAM" id="SSF52768">
    <property type="entry name" value="Arginase/deacetylase"/>
    <property type="match status" value="1"/>
</dbReference>
<dbReference type="PANTHER" id="PTHR10625">
    <property type="entry name" value="HISTONE DEACETYLASE HDAC1-RELATED"/>
    <property type="match status" value="1"/>
</dbReference>
<sequence length="377" mass="41980">MCRVVYHPKYLTYDLGANHPFSPLRVEILLDLLRELGAPFDPVQPEPVSVDQVKAIHDPEYVDIVEAVSRGEEVPDPARYGLGGADNPIVTGMAEAARHIAGGTLHGARLLLDGTAQKVLQLGGGFHHAHRALAAGFCLYNDLALALREMASAGWHVAYLDIDVHHGDGVQELFYGDGQVMTISLHESGEYLFPGTGWLHELGRGMGRSLKINLPLEPFTEGDSYLEVIEGTVEPALSWFRPNALVVQAGADAHFSDPLADLMLTTQDYVRVFERILQLADSFAQGRILFTLGGGYSIRATVRIWTILYLLLHGKELPERLPQAWRARWRERLGIEFPEFLHDPNPAFDPIPRKPEVVRLNRELIRRLNDAVAADWL</sequence>
<comment type="pathway">
    <text evidence="1">Ketone degradation; acetoin degradation.</text>
</comment>
<evidence type="ECO:0000256" key="3">
    <source>
        <dbReference type="ARBA" id="ARBA00020218"/>
    </source>
</evidence>
<dbReference type="CDD" id="cd09994">
    <property type="entry name" value="HDAC_AcuC_like"/>
    <property type="match status" value="1"/>
</dbReference>
<proteinExistence type="inferred from homology"/>
<dbReference type="Proteomes" id="UP000886124">
    <property type="component" value="Unassembled WGS sequence"/>
</dbReference>
<dbReference type="InterPro" id="IPR023801">
    <property type="entry name" value="His_deacetylse_dom"/>
</dbReference>
<evidence type="ECO:0000256" key="2">
    <source>
        <dbReference type="ARBA" id="ARBA00005947"/>
    </source>
</evidence>
<evidence type="ECO:0000256" key="1">
    <source>
        <dbReference type="ARBA" id="ARBA00005101"/>
    </source>
</evidence>
<dbReference type="Pfam" id="PF00850">
    <property type="entry name" value="Hist_deacetyl"/>
    <property type="match status" value="1"/>
</dbReference>
<dbReference type="PANTHER" id="PTHR10625:SF10">
    <property type="entry name" value="HISTONE DEACETYLASE HDAC1"/>
    <property type="match status" value="1"/>
</dbReference>
<feature type="domain" description="Histone deacetylase" evidence="5">
    <location>
        <begin position="19"/>
        <end position="308"/>
    </location>
</feature>
<dbReference type="PRINTS" id="PR01270">
    <property type="entry name" value="HDASUPER"/>
</dbReference>
<comment type="caution">
    <text evidence="6">The sequence shown here is derived from an EMBL/GenBank/DDBJ whole genome shotgun (WGS) entry which is preliminary data.</text>
</comment>
<reference evidence="6" key="1">
    <citation type="journal article" date="2020" name="mSystems">
        <title>Genome- and Community-Level Interaction Insights into Carbon Utilization and Element Cycling Functions of Hydrothermarchaeota in Hydrothermal Sediment.</title>
        <authorList>
            <person name="Zhou Z."/>
            <person name="Liu Y."/>
            <person name="Xu W."/>
            <person name="Pan J."/>
            <person name="Luo Z.H."/>
            <person name="Li M."/>
        </authorList>
    </citation>
    <scope>NUCLEOTIDE SEQUENCE [LARGE SCALE GENOMIC DNA]</scope>
    <source>
        <strain evidence="6">HyVt-527</strain>
    </source>
</reference>